<dbReference type="Pfam" id="PF00691">
    <property type="entry name" value="OmpA"/>
    <property type="match status" value="1"/>
</dbReference>
<evidence type="ECO:0000256" key="1">
    <source>
        <dbReference type="ARBA" id="ARBA00004442"/>
    </source>
</evidence>
<reference evidence="8" key="1">
    <citation type="submission" date="2015-08" db="EMBL/GenBank/DDBJ databases">
        <title>Vibrio galatheae sp. nov., a novel member of the Vibrionaceae family isolated from the Solomon Islands.</title>
        <authorList>
            <person name="Giubergia S."/>
            <person name="Machado H."/>
            <person name="Mateiu R.V."/>
            <person name="Gram L."/>
        </authorList>
    </citation>
    <scope>NUCLEOTIDE SEQUENCE [LARGE SCALE GENOMIC DNA]</scope>
    <source>
        <strain evidence="8">DSM 19584</strain>
    </source>
</reference>
<evidence type="ECO:0000256" key="2">
    <source>
        <dbReference type="ARBA" id="ARBA00023136"/>
    </source>
</evidence>
<organism evidence="7 8">
    <name type="scientific">Vibrio nereis</name>
    <dbReference type="NCBI Taxonomy" id="693"/>
    <lineage>
        <taxon>Bacteria</taxon>
        <taxon>Pseudomonadati</taxon>
        <taxon>Pseudomonadota</taxon>
        <taxon>Gammaproteobacteria</taxon>
        <taxon>Vibrionales</taxon>
        <taxon>Vibrionaceae</taxon>
        <taxon>Vibrio</taxon>
    </lineage>
</organism>
<evidence type="ECO:0000259" key="6">
    <source>
        <dbReference type="PROSITE" id="PS51123"/>
    </source>
</evidence>
<keyword evidence="8" id="KW-1185">Reference proteome</keyword>
<dbReference type="InterPro" id="IPR036737">
    <property type="entry name" value="OmpA-like_sf"/>
</dbReference>
<keyword evidence="3" id="KW-0998">Cell outer membrane</keyword>
<feature type="chain" id="PRO_5005600167" description="OmpA-like domain-containing protein" evidence="5">
    <location>
        <begin position="23"/>
        <end position="222"/>
    </location>
</feature>
<dbReference type="CDD" id="cd07185">
    <property type="entry name" value="OmpA_C-like"/>
    <property type="match status" value="1"/>
</dbReference>
<dbReference type="PANTHER" id="PTHR30329">
    <property type="entry name" value="STATOR ELEMENT OF FLAGELLAR MOTOR COMPLEX"/>
    <property type="match status" value="1"/>
</dbReference>
<dbReference type="STRING" id="693.AKJ17_05795"/>
<dbReference type="PRINTS" id="PR01021">
    <property type="entry name" value="OMPADOMAIN"/>
</dbReference>
<dbReference type="InterPro" id="IPR050330">
    <property type="entry name" value="Bact_OuterMem_StrucFunc"/>
</dbReference>
<accession>A0A0M0HR90</accession>
<dbReference type="InterPro" id="IPR006665">
    <property type="entry name" value="OmpA-like"/>
</dbReference>
<sequence length="222" mass="24436">MKYLALPLIVLLSACSSTNNHRSTFFMQDMLDTAPKSNTELRNPEWGYPSRNLTTGVQVPASNPQREVGAAPQTNYEPTVKNVNTDSLQSFLLKNGVDYEVLPGNHIMVKLKDTVKFKTGSSRVIPHTAQWLNLIGSYLSSQPDINVVIDGHSDSTGSARFNDGLSERRAKAVKQQLVQNRVSENAIFTRGYGEHVPSCSNATSSGKACNRRVELLLIVSDK</sequence>
<feature type="signal peptide" evidence="5">
    <location>
        <begin position="1"/>
        <end position="22"/>
    </location>
</feature>
<dbReference type="GO" id="GO:0009279">
    <property type="term" value="C:cell outer membrane"/>
    <property type="evidence" value="ECO:0007669"/>
    <property type="project" value="UniProtKB-SubCell"/>
</dbReference>
<dbReference type="PATRIC" id="fig|693.5.peg.1179"/>
<dbReference type="EMBL" id="LHPJ01000005">
    <property type="protein sequence ID" value="KOO04417.1"/>
    <property type="molecule type" value="Genomic_DNA"/>
</dbReference>
<evidence type="ECO:0000256" key="3">
    <source>
        <dbReference type="ARBA" id="ARBA00023237"/>
    </source>
</evidence>
<dbReference type="Gene3D" id="3.30.1330.60">
    <property type="entry name" value="OmpA-like domain"/>
    <property type="match status" value="1"/>
</dbReference>
<dbReference type="PANTHER" id="PTHR30329:SF21">
    <property type="entry name" value="LIPOPROTEIN YIAD-RELATED"/>
    <property type="match status" value="1"/>
</dbReference>
<dbReference type="SUPFAM" id="SSF103088">
    <property type="entry name" value="OmpA-like"/>
    <property type="match status" value="1"/>
</dbReference>
<evidence type="ECO:0000256" key="4">
    <source>
        <dbReference type="PROSITE-ProRule" id="PRU00473"/>
    </source>
</evidence>
<proteinExistence type="predicted"/>
<evidence type="ECO:0000256" key="5">
    <source>
        <dbReference type="SAM" id="SignalP"/>
    </source>
</evidence>
<protein>
    <recommendedName>
        <fullName evidence="6">OmpA-like domain-containing protein</fullName>
    </recommendedName>
</protein>
<comment type="caution">
    <text evidence="7">The sequence shown here is derived from an EMBL/GenBank/DDBJ whole genome shotgun (WGS) entry which is preliminary data.</text>
</comment>
<name>A0A0M0HR90_VIBNE</name>
<dbReference type="AlphaFoldDB" id="A0A0M0HR90"/>
<dbReference type="PROSITE" id="PS51257">
    <property type="entry name" value="PROKAR_LIPOPROTEIN"/>
    <property type="match status" value="1"/>
</dbReference>
<evidence type="ECO:0000313" key="7">
    <source>
        <dbReference type="EMBL" id="KOO04417.1"/>
    </source>
</evidence>
<keyword evidence="2 4" id="KW-0472">Membrane</keyword>
<keyword evidence="5" id="KW-0732">Signal</keyword>
<dbReference type="RefSeq" id="WP_053394831.1">
    <property type="nucleotide sequence ID" value="NZ_LHPJ01000005.1"/>
</dbReference>
<comment type="subcellular location">
    <subcellularLocation>
        <location evidence="1">Cell outer membrane</location>
    </subcellularLocation>
</comment>
<gene>
    <name evidence="7" type="ORF">AKJ17_05795</name>
</gene>
<dbReference type="InterPro" id="IPR006664">
    <property type="entry name" value="OMP_bac"/>
</dbReference>
<evidence type="ECO:0000313" key="8">
    <source>
        <dbReference type="Proteomes" id="UP000037515"/>
    </source>
</evidence>
<dbReference type="OrthoDB" id="9782229at2"/>
<dbReference type="Proteomes" id="UP000037515">
    <property type="component" value="Unassembled WGS sequence"/>
</dbReference>
<dbReference type="PROSITE" id="PS51123">
    <property type="entry name" value="OMPA_2"/>
    <property type="match status" value="1"/>
</dbReference>
<feature type="domain" description="OmpA-like" evidence="6">
    <location>
        <begin position="104"/>
        <end position="221"/>
    </location>
</feature>